<dbReference type="Pfam" id="PF00201">
    <property type="entry name" value="UDPGT"/>
    <property type="match status" value="1"/>
</dbReference>
<keyword evidence="6" id="KW-1185">Reference proteome</keyword>
<dbReference type="CDD" id="cd03784">
    <property type="entry name" value="GT1_Gtf-like"/>
    <property type="match status" value="1"/>
</dbReference>
<reference evidence="5" key="2">
    <citation type="submission" date="2021-02" db="EMBL/GenBank/DDBJ databases">
        <authorList>
            <person name="Kimball J.A."/>
            <person name="Haas M.W."/>
            <person name="Macchietto M."/>
            <person name="Kono T."/>
            <person name="Duquette J."/>
            <person name="Shao M."/>
        </authorList>
    </citation>
    <scope>NUCLEOTIDE SEQUENCE</scope>
    <source>
        <tissue evidence="5">Fresh leaf tissue</tissue>
    </source>
</reference>
<organism evidence="5 6">
    <name type="scientific">Zizania palustris</name>
    <name type="common">Northern wild rice</name>
    <dbReference type="NCBI Taxonomy" id="103762"/>
    <lineage>
        <taxon>Eukaryota</taxon>
        <taxon>Viridiplantae</taxon>
        <taxon>Streptophyta</taxon>
        <taxon>Embryophyta</taxon>
        <taxon>Tracheophyta</taxon>
        <taxon>Spermatophyta</taxon>
        <taxon>Magnoliopsida</taxon>
        <taxon>Liliopsida</taxon>
        <taxon>Poales</taxon>
        <taxon>Poaceae</taxon>
        <taxon>BOP clade</taxon>
        <taxon>Oryzoideae</taxon>
        <taxon>Oryzeae</taxon>
        <taxon>Zizaniinae</taxon>
        <taxon>Zizania</taxon>
    </lineage>
</organism>
<dbReference type="PANTHER" id="PTHR48047">
    <property type="entry name" value="GLYCOSYLTRANSFERASE"/>
    <property type="match status" value="1"/>
</dbReference>
<dbReference type="OrthoDB" id="5835829at2759"/>
<evidence type="ECO:0000256" key="4">
    <source>
        <dbReference type="RuleBase" id="RU362057"/>
    </source>
</evidence>
<name>A0A8J6BUY6_ZIZPA</name>
<comment type="caution">
    <text evidence="5">The sequence shown here is derived from an EMBL/GenBank/DDBJ whole genome shotgun (WGS) entry which is preliminary data.</text>
</comment>
<dbReference type="InterPro" id="IPR002213">
    <property type="entry name" value="UDP_glucos_trans"/>
</dbReference>
<sequence>MPRQEAPSDCRASSDEMGAGAGGAEAHFVFVPLMFQGHLIPTVDAALMLAAHGALASVVVTPYYAGRVRRTVELAMRRLSAGSPGVRVVELPLDCAGVGLPDEADDIDKIPQGLGKNYFRALALQREPLERHLRAGAQPYPTCIVGDFCLPWTQELAASLGVPRVVFFSMCAFCVLCQHNVERFNSYAGVADDGVPVVVPDLGEKRIEVTRAQAPGFFAFPGWEDYAEAVERSVAEADGVVMNTFSEMEQEFVAGYSAARGMKVWTIGPVSLYHRHTVTLTARGQTTAIDADECLRWLDDKDPNSVVYVSFGSIVHTDPKQVVELGLGLESSGHPFIWVIKNDELYGEAVRQFLKELEARVAGRGLLVRGWAPQVLILSHPAAGAFVTHCGWNSMLEAVTAGLPVVTWPHFSDQFLNEKMAVELLRIGVSVGVSEPLIFQVKKKDIVVGRAVVEKAVRSIMDGGEDAEQRRKKARALADEATATLQEGGSSYSNLLDLINSFKIVVT</sequence>
<evidence type="ECO:0000313" key="5">
    <source>
        <dbReference type="EMBL" id="KAG8094226.1"/>
    </source>
</evidence>
<dbReference type="PROSITE" id="PS00375">
    <property type="entry name" value="UDPGT"/>
    <property type="match status" value="1"/>
</dbReference>
<dbReference type="EC" id="2.4.1.-" evidence="4"/>
<dbReference type="GO" id="GO:0035251">
    <property type="term" value="F:UDP-glucosyltransferase activity"/>
    <property type="evidence" value="ECO:0007669"/>
    <property type="project" value="TreeGrafter"/>
</dbReference>
<dbReference type="EMBL" id="JAAALK010000080">
    <property type="protein sequence ID" value="KAG8094226.1"/>
    <property type="molecule type" value="Genomic_DNA"/>
</dbReference>
<reference evidence="5" key="1">
    <citation type="journal article" date="2021" name="bioRxiv">
        <title>Whole Genome Assembly and Annotation of Northern Wild Rice, Zizania palustris L., Supports a Whole Genome Duplication in the Zizania Genus.</title>
        <authorList>
            <person name="Haas M."/>
            <person name="Kono T."/>
            <person name="Macchietto M."/>
            <person name="Millas R."/>
            <person name="McGilp L."/>
            <person name="Shao M."/>
            <person name="Duquette J."/>
            <person name="Hirsch C.N."/>
            <person name="Kimball J."/>
        </authorList>
    </citation>
    <scope>NUCLEOTIDE SEQUENCE</scope>
    <source>
        <tissue evidence="5">Fresh leaf tissue</tissue>
    </source>
</reference>
<protein>
    <recommendedName>
        <fullName evidence="4">Glycosyltransferase</fullName>
        <ecNumber evidence="4">2.4.1.-</ecNumber>
    </recommendedName>
</protein>
<keyword evidence="3" id="KW-0328">Glycosyltransferase</keyword>
<dbReference type="InterPro" id="IPR035595">
    <property type="entry name" value="UDP_glycos_trans_CS"/>
</dbReference>
<evidence type="ECO:0000256" key="3">
    <source>
        <dbReference type="RuleBase" id="RU003718"/>
    </source>
</evidence>
<proteinExistence type="inferred from homology"/>
<dbReference type="PANTHER" id="PTHR48047:SF229">
    <property type="entry name" value="UDP-GLYCOSYLTRANSFERASE 73C3-RELATED"/>
    <property type="match status" value="1"/>
</dbReference>
<dbReference type="AlphaFoldDB" id="A0A8J6BUY6"/>
<gene>
    <name evidence="5" type="ORF">GUJ93_ZPchr0012g21426</name>
</gene>
<keyword evidence="2 3" id="KW-0808">Transferase</keyword>
<evidence type="ECO:0000313" key="6">
    <source>
        <dbReference type="Proteomes" id="UP000729402"/>
    </source>
</evidence>
<dbReference type="FunFam" id="3.40.50.2000:FF:000047">
    <property type="entry name" value="Glycosyltransferase"/>
    <property type="match status" value="1"/>
</dbReference>
<dbReference type="Proteomes" id="UP000729402">
    <property type="component" value="Unassembled WGS sequence"/>
</dbReference>
<evidence type="ECO:0000256" key="2">
    <source>
        <dbReference type="ARBA" id="ARBA00022679"/>
    </source>
</evidence>
<accession>A0A8J6BUY6</accession>
<evidence type="ECO:0000256" key="1">
    <source>
        <dbReference type="ARBA" id="ARBA00009995"/>
    </source>
</evidence>
<comment type="similarity">
    <text evidence="1 3">Belongs to the UDP-glycosyltransferase family.</text>
</comment>